<evidence type="ECO:0008006" key="5">
    <source>
        <dbReference type="Google" id="ProtNLM"/>
    </source>
</evidence>
<protein>
    <recommendedName>
        <fullName evidence="5">Sushi domain-containing protein</fullName>
    </recommendedName>
</protein>
<evidence type="ECO:0000256" key="1">
    <source>
        <dbReference type="SAM" id="Phobius"/>
    </source>
</evidence>
<dbReference type="AlphaFoldDB" id="A0A2T7PXB8"/>
<sequence>MTTSTLSSLLVGLLVVVVAVVMASVIPVEKSAVRETRAADCYVDGRSIPDGHNFTRFMMGPCIEFKCNAGEIFPLKSGCYRNGQCYPIGDKYSLGCLERKCTTINIWADYRLTKEGYAPSPDTNSKDILGKWLVYYRMDLVMGGCPLKGECLEIGQSKTKDCTTMTCQREVIAGIHYLSIKPTKIRKPFLSETLHGMRVRDNCRGVIKQFCVYTFIQGEGTGLCALLSPCTGSAASPLTMTTSTSSSLLVGLLVVAVAVVMASAIPVQDAIGGCFKDGECHPLGDRYTQSCIEQVCVSTKDSTFYKIAKEGCLAKDNTCVDVNSRWTSGCNTYLCSRTLFSRSMYSYRLEVASWGCQLDDECVPENHIITEGCHVKQCQKRESLIGFRTLRMGCPFQGECLAVGELKTKDCTTLTCDREDNKGLHYLTIRTTKLRKRFLSNKLYRMRVRGQPPPRFLRSSSSRAD</sequence>
<organism evidence="3 4">
    <name type="scientific">Pomacea canaliculata</name>
    <name type="common">Golden apple snail</name>
    <dbReference type="NCBI Taxonomy" id="400727"/>
    <lineage>
        <taxon>Eukaryota</taxon>
        <taxon>Metazoa</taxon>
        <taxon>Spiralia</taxon>
        <taxon>Lophotrochozoa</taxon>
        <taxon>Mollusca</taxon>
        <taxon>Gastropoda</taxon>
        <taxon>Caenogastropoda</taxon>
        <taxon>Architaenioglossa</taxon>
        <taxon>Ampullarioidea</taxon>
        <taxon>Ampullariidae</taxon>
        <taxon>Pomacea</taxon>
    </lineage>
</organism>
<evidence type="ECO:0000313" key="4">
    <source>
        <dbReference type="Proteomes" id="UP000245119"/>
    </source>
</evidence>
<evidence type="ECO:0000313" key="3">
    <source>
        <dbReference type="EMBL" id="PVD38048.1"/>
    </source>
</evidence>
<feature type="chain" id="PRO_5015506743" description="Sushi domain-containing protein" evidence="2">
    <location>
        <begin position="24"/>
        <end position="465"/>
    </location>
</feature>
<keyword evidence="1" id="KW-1133">Transmembrane helix</keyword>
<name>A0A2T7PXB8_POMCA</name>
<feature type="transmembrane region" description="Helical" evidence="1">
    <location>
        <begin position="248"/>
        <end position="267"/>
    </location>
</feature>
<dbReference type="Proteomes" id="UP000245119">
    <property type="component" value="Linkage Group LG1"/>
</dbReference>
<comment type="caution">
    <text evidence="3">The sequence shown here is derived from an EMBL/GenBank/DDBJ whole genome shotgun (WGS) entry which is preliminary data.</text>
</comment>
<proteinExistence type="predicted"/>
<keyword evidence="1" id="KW-0472">Membrane</keyword>
<reference evidence="3 4" key="1">
    <citation type="submission" date="2018-04" db="EMBL/GenBank/DDBJ databases">
        <title>The genome of golden apple snail Pomacea canaliculata provides insight into stress tolerance and invasive adaptation.</title>
        <authorList>
            <person name="Liu C."/>
            <person name="Liu B."/>
            <person name="Ren Y."/>
            <person name="Zhang Y."/>
            <person name="Wang H."/>
            <person name="Li S."/>
            <person name="Jiang F."/>
            <person name="Yin L."/>
            <person name="Zhang G."/>
            <person name="Qian W."/>
            <person name="Fan W."/>
        </authorList>
    </citation>
    <scope>NUCLEOTIDE SEQUENCE [LARGE SCALE GENOMIC DNA]</scope>
    <source>
        <strain evidence="3">SZHN2017</strain>
        <tissue evidence="3">Muscle</tissue>
    </source>
</reference>
<evidence type="ECO:0000256" key="2">
    <source>
        <dbReference type="SAM" id="SignalP"/>
    </source>
</evidence>
<dbReference type="EMBL" id="PZQS01000001">
    <property type="protein sequence ID" value="PVD38048.1"/>
    <property type="molecule type" value="Genomic_DNA"/>
</dbReference>
<keyword evidence="4" id="KW-1185">Reference proteome</keyword>
<keyword evidence="2" id="KW-0732">Signal</keyword>
<dbReference type="OrthoDB" id="6145051at2759"/>
<feature type="signal peptide" evidence="2">
    <location>
        <begin position="1"/>
        <end position="23"/>
    </location>
</feature>
<accession>A0A2T7PXB8</accession>
<keyword evidence="1" id="KW-0812">Transmembrane</keyword>
<gene>
    <name evidence="3" type="ORF">C0Q70_00658</name>
</gene>